<evidence type="ECO:0000256" key="9">
    <source>
        <dbReference type="SAM" id="Phobius"/>
    </source>
</evidence>
<dbReference type="Pfam" id="PF02518">
    <property type="entry name" value="HATPase_c"/>
    <property type="match status" value="1"/>
</dbReference>
<keyword evidence="5" id="KW-0547">Nucleotide-binding</keyword>
<dbReference type="InterPro" id="IPR050482">
    <property type="entry name" value="Sensor_HK_TwoCompSys"/>
</dbReference>
<dbReference type="Pfam" id="PF07730">
    <property type="entry name" value="HisKA_3"/>
    <property type="match status" value="1"/>
</dbReference>
<dbReference type="GO" id="GO:0016020">
    <property type="term" value="C:membrane"/>
    <property type="evidence" value="ECO:0007669"/>
    <property type="project" value="InterPro"/>
</dbReference>
<dbReference type="GO" id="GO:0046983">
    <property type="term" value="F:protein dimerization activity"/>
    <property type="evidence" value="ECO:0007669"/>
    <property type="project" value="InterPro"/>
</dbReference>
<keyword evidence="3" id="KW-0597">Phosphoprotein</keyword>
<evidence type="ECO:0000256" key="8">
    <source>
        <dbReference type="ARBA" id="ARBA00023012"/>
    </source>
</evidence>
<dbReference type="PANTHER" id="PTHR24421:SF10">
    <property type="entry name" value="NITRATE_NITRITE SENSOR PROTEIN NARQ"/>
    <property type="match status" value="1"/>
</dbReference>
<evidence type="ECO:0000313" key="12">
    <source>
        <dbReference type="Proteomes" id="UP000277094"/>
    </source>
</evidence>
<evidence type="ECO:0000256" key="1">
    <source>
        <dbReference type="ARBA" id="ARBA00000085"/>
    </source>
</evidence>
<feature type="transmembrane region" description="Helical" evidence="9">
    <location>
        <begin position="12"/>
        <end position="32"/>
    </location>
</feature>
<reference evidence="11 12" key="1">
    <citation type="submission" date="2018-11" db="EMBL/GenBank/DDBJ databases">
        <authorList>
            <person name="Li F."/>
        </authorList>
    </citation>
    <scope>NUCLEOTIDE SEQUENCE [LARGE SCALE GENOMIC DNA]</scope>
    <source>
        <strain evidence="11 12">KIS18-7</strain>
    </source>
</reference>
<feature type="transmembrane region" description="Helical" evidence="9">
    <location>
        <begin position="105"/>
        <end position="125"/>
    </location>
</feature>
<name>A0A3N0E0S4_9ACTN</name>
<sequence>MTWDEVWAEPRNWVPDAVGGLLVLALGLVEAFTTDYITSQTRLGLIWIAALTALAVSLSRRLPSAALALVWLVCGFQLVSAVQLMLVQVTMAVVAFGAARWGRTITVAISGASIPVAGVLATAFASPDLFVAMLNRAQYNRIFDAVRATGTTWQVAAAVLGTILLAAPWLAGLALRFSTRATESRISERAAQADAERANVESEQAHEIAGLRDEQAKLARDVHDVVGHSLAVILAQAEAAQYQPDDAAKLKETMATIATSARSSLQDVRQVLSATKAPAAPRDGGLDSLINGIRGGGHELDSQEIGTRQPLPPELEVVAYRVLQEMLTNAIKYGRRDQPVRVERHWPDSGLGGEDLRIEVRNMSGSPDDTGAIPIGSGQGLTGMRRRLEAVGGRLDVRKRDESDGVSFTVTAWIPVRPR</sequence>
<dbReference type="InterPro" id="IPR011712">
    <property type="entry name" value="Sig_transdc_His_kin_sub3_dim/P"/>
</dbReference>
<keyword evidence="4" id="KW-0808">Transferase</keyword>
<dbReference type="SUPFAM" id="SSF55874">
    <property type="entry name" value="ATPase domain of HSP90 chaperone/DNA topoisomerase II/histidine kinase"/>
    <property type="match status" value="1"/>
</dbReference>
<evidence type="ECO:0000256" key="2">
    <source>
        <dbReference type="ARBA" id="ARBA00012438"/>
    </source>
</evidence>
<proteinExistence type="predicted"/>
<dbReference type="SMART" id="SM00387">
    <property type="entry name" value="HATPase_c"/>
    <property type="match status" value="1"/>
</dbReference>
<feature type="domain" description="Histidine kinase/HSP90-like ATPase" evidence="10">
    <location>
        <begin position="314"/>
        <end position="418"/>
    </location>
</feature>
<keyword evidence="9" id="KW-0472">Membrane</keyword>
<feature type="transmembrane region" description="Helical" evidence="9">
    <location>
        <begin position="68"/>
        <end position="98"/>
    </location>
</feature>
<evidence type="ECO:0000256" key="5">
    <source>
        <dbReference type="ARBA" id="ARBA00022741"/>
    </source>
</evidence>
<keyword evidence="9" id="KW-1133">Transmembrane helix</keyword>
<dbReference type="GO" id="GO:0000155">
    <property type="term" value="F:phosphorelay sensor kinase activity"/>
    <property type="evidence" value="ECO:0007669"/>
    <property type="project" value="InterPro"/>
</dbReference>
<evidence type="ECO:0000256" key="3">
    <source>
        <dbReference type="ARBA" id="ARBA00022553"/>
    </source>
</evidence>
<dbReference type="InterPro" id="IPR003594">
    <property type="entry name" value="HATPase_dom"/>
</dbReference>
<accession>A0A3N0E0S4</accession>
<evidence type="ECO:0000256" key="7">
    <source>
        <dbReference type="ARBA" id="ARBA00022840"/>
    </source>
</evidence>
<evidence type="ECO:0000256" key="6">
    <source>
        <dbReference type="ARBA" id="ARBA00022777"/>
    </source>
</evidence>
<dbReference type="Gene3D" id="1.20.5.1930">
    <property type="match status" value="1"/>
</dbReference>
<protein>
    <recommendedName>
        <fullName evidence="2">histidine kinase</fullName>
        <ecNumber evidence="2">2.7.13.3</ecNumber>
    </recommendedName>
</protein>
<dbReference type="EC" id="2.7.13.3" evidence="2"/>
<evidence type="ECO:0000259" key="10">
    <source>
        <dbReference type="SMART" id="SM00387"/>
    </source>
</evidence>
<comment type="caution">
    <text evidence="11">The sequence shown here is derived from an EMBL/GenBank/DDBJ whole genome shotgun (WGS) entry which is preliminary data.</text>
</comment>
<dbReference type="GO" id="GO:0005524">
    <property type="term" value="F:ATP binding"/>
    <property type="evidence" value="ECO:0007669"/>
    <property type="project" value="UniProtKB-KW"/>
</dbReference>
<feature type="transmembrane region" description="Helical" evidence="9">
    <location>
        <begin position="153"/>
        <end position="175"/>
    </location>
</feature>
<dbReference type="EMBL" id="RJSG01000001">
    <property type="protein sequence ID" value="RNL81441.1"/>
    <property type="molecule type" value="Genomic_DNA"/>
</dbReference>
<keyword evidence="12" id="KW-1185">Reference proteome</keyword>
<evidence type="ECO:0000256" key="4">
    <source>
        <dbReference type="ARBA" id="ARBA00022679"/>
    </source>
</evidence>
<evidence type="ECO:0000313" key="11">
    <source>
        <dbReference type="EMBL" id="RNL81441.1"/>
    </source>
</evidence>
<dbReference type="RefSeq" id="WP_123232645.1">
    <property type="nucleotide sequence ID" value="NZ_RJSG01000001.1"/>
</dbReference>
<dbReference type="AlphaFoldDB" id="A0A3N0E0S4"/>
<dbReference type="InterPro" id="IPR036890">
    <property type="entry name" value="HATPase_C_sf"/>
</dbReference>
<comment type="catalytic activity">
    <reaction evidence="1">
        <text>ATP + protein L-histidine = ADP + protein N-phospho-L-histidine.</text>
        <dbReference type="EC" id="2.7.13.3"/>
    </reaction>
</comment>
<dbReference type="OrthoDB" id="227596at2"/>
<organism evidence="11 12">
    <name type="scientific">Nocardioides marmorisolisilvae</name>
    <dbReference type="NCBI Taxonomy" id="1542737"/>
    <lineage>
        <taxon>Bacteria</taxon>
        <taxon>Bacillati</taxon>
        <taxon>Actinomycetota</taxon>
        <taxon>Actinomycetes</taxon>
        <taxon>Propionibacteriales</taxon>
        <taxon>Nocardioidaceae</taxon>
        <taxon>Nocardioides</taxon>
    </lineage>
</organism>
<dbReference type="PANTHER" id="PTHR24421">
    <property type="entry name" value="NITRATE/NITRITE SENSOR PROTEIN NARX-RELATED"/>
    <property type="match status" value="1"/>
</dbReference>
<keyword evidence="8" id="KW-0902">Two-component regulatory system</keyword>
<dbReference type="Gene3D" id="3.30.565.10">
    <property type="entry name" value="Histidine kinase-like ATPase, C-terminal domain"/>
    <property type="match status" value="1"/>
</dbReference>
<feature type="transmembrane region" description="Helical" evidence="9">
    <location>
        <begin position="44"/>
        <end position="62"/>
    </location>
</feature>
<gene>
    <name evidence="11" type="ORF">EFL95_03670</name>
</gene>
<dbReference type="Proteomes" id="UP000277094">
    <property type="component" value="Unassembled WGS sequence"/>
</dbReference>
<keyword evidence="7" id="KW-0067">ATP-binding</keyword>
<keyword evidence="9" id="KW-0812">Transmembrane</keyword>
<keyword evidence="6" id="KW-0418">Kinase</keyword>